<name>A0A1G9H7X4_9EURY</name>
<reference evidence="3" key="1">
    <citation type="submission" date="2016-10" db="EMBL/GenBank/DDBJ databases">
        <authorList>
            <person name="Varghese N."/>
            <person name="Submissions S."/>
        </authorList>
    </citation>
    <scope>NUCLEOTIDE SEQUENCE [LARGE SCALE GENOMIC DNA]</scope>
    <source>
        <strain evidence="3">B4,CECT 8067,JCM 17497</strain>
    </source>
</reference>
<proteinExistence type="predicted"/>
<dbReference type="AlphaFoldDB" id="A0A1G9H7X4"/>
<evidence type="ECO:0000313" key="3">
    <source>
        <dbReference type="Proteomes" id="UP000198882"/>
    </source>
</evidence>
<feature type="transmembrane region" description="Helical" evidence="1">
    <location>
        <begin position="38"/>
        <end position="57"/>
    </location>
</feature>
<dbReference type="STRING" id="1095776.SAMN04515672_0137"/>
<dbReference type="OrthoDB" id="275425at2157"/>
<feature type="transmembrane region" description="Helical" evidence="1">
    <location>
        <begin position="102"/>
        <end position="123"/>
    </location>
</feature>
<accession>A0A1G9H7X4</accession>
<organism evidence="2 3">
    <name type="scientific">Natronorubrum texcoconense</name>
    <dbReference type="NCBI Taxonomy" id="1095776"/>
    <lineage>
        <taxon>Archaea</taxon>
        <taxon>Methanobacteriati</taxon>
        <taxon>Methanobacteriota</taxon>
        <taxon>Stenosarchaea group</taxon>
        <taxon>Halobacteria</taxon>
        <taxon>Halobacteriales</taxon>
        <taxon>Natrialbaceae</taxon>
        <taxon>Natronorubrum</taxon>
    </lineage>
</organism>
<dbReference type="Proteomes" id="UP000198882">
    <property type="component" value="Unassembled WGS sequence"/>
</dbReference>
<keyword evidence="1" id="KW-1133">Transmembrane helix</keyword>
<keyword evidence="1" id="KW-0812">Transmembrane</keyword>
<evidence type="ECO:0000256" key="1">
    <source>
        <dbReference type="SAM" id="Phobius"/>
    </source>
</evidence>
<keyword evidence="3" id="KW-1185">Reference proteome</keyword>
<evidence type="ECO:0000313" key="2">
    <source>
        <dbReference type="EMBL" id="SDL08969.1"/>
    </source>
</evidence>
<dbReference type="EMBL" id="FNFE01000011">
    <property type="protein sequence ID" value="SDL08969.1"/>
    <property type="molecule type" value="Genomic_DNA"/>
</dbReference>
<gene>
    <name evidence="2" type="ORF">SAMN04515672_0137</name>
</gene>
<feature type="transmembrane region" description="Helical" evidence="1">
    <location>
        <begin position="12"/>
        <end position="32"/>
    </location>
</feature>
<sequence length="402" mass="44113">MNALRRGERTIFMTISKVFVVFLFLIFAVISVANNSAFVAALAGVGVFVTAAVLFPLEQIRDGLEWFNEGGAGKWLHNGYLRVMPGRSPDDRRRGQIGPKTLLALAMVVLMVSSLAIAGVAMADEDSNETATVTHDEYLTDGAYAAEFNDSSSVELTDRNVKTSIEETDAFVRVKADNPNSYAVEVTMKVHQDIIPPAEVGDVSDTDDDVTASWENTHDFEQDESYTEITFTMDANSDVTFAPSKVRIHTMAWKDTATSGDGWLDRITSPFGSEGDLEERTYTLNSSDGSIQTVPLQNNDGQSIDDWHAVYRTGPDDDWTPITTDSSDAAFYRTASGGEAVKFHFDTDNYADGEVEVEFTADPNLRDQFTYEIRSLTAGWTDMVSFDILSVSAPTSATEVIP</sequence>
<protein>
    <recommendedName>
        <fullName evidence="4">DUF1616 domain-containing protein</fullName>
    </recommendedName>
</protein>
<evidence type="ECO:0008006" key="4">
    <source>
        <dbReference type="Google" id="ProtNLM"/>
    </source>
</evidence>
<keyword evidence="1" id="KW-0472">Membrane</keyword>